<dbReference type="Proteomes" id="UP000003022">
    <property type="component" value="Unassembled WGS sequence"/>
</dbReference>
<keyword evidence="2" id="KW-1185">Reference proteome</keyword>
<sequence length="64" mass="6728">MGCGLLRHACRIRPSGAGRRACSSCRAIPDTRDTGSRNRARACSGAVLATPPHGLPARWPARSS</sequence>
<reference evidence="1 2" key="1">
    <citation type="journal article" date="2011" name="J. Bacteriol.">
        <title>Draft genome sequence of the marine bacterium Streptomyces griseoaurantiacus M045, which produces novel manumycin-type antibiotics with a pABA core component.</title>
        <authorList>
            <person name="Li F."/>
            <person name="Jiang P."/>
            <person name="Zheng H."/>
            <person name="Wang S."/>
            <person name="Zhao G."/>
            <person name="Qin S."/>
            <person name="Liu Z."/>
        </authorList>
    </citation>
    <scope>NUCLEOTIDE SEQUENCE [LARGE SCALE GENOMIC DNA]</scope>
    <source>
        <strain evidence="1 2">M045</strain>
    </source>
</reference>
<evidence type="ECO:0000313" key="2">
    <source>
        <dbReference type="Proteomes" id="UP000003022"/>
    </source>
</evidence>
<comment type="caution">
    <text evidence="1">The sequence shown here is derived from an EMBL/GenBank/DDBJ whole genome shotgun (WGS) entry which is preliminary data.</text>
</comment>
<organism evidence="1 2">
    <name type="scientific">Streptomyces griseoaurantiacus M045</name>
    <dbReference type="NCBI Taxonomy" id="996637"/>
    <lineage>
        <taxon>Bacteria</taxon>
        <taxon>Bacillati</taxon>
        <taxon>Actinomycetota</taxon>
        <taxon>Actinomycetes</taxon>
        <taxon>Kitasatosporales</taxon>
        <taxon>Streptomycetaceae</taxon>
        <taxon>Streptomyces</taxon>
        <taxon>Streptomyces aurantiacus group</taxon>
    </lineage>
</organism>
<gene>
    <name evidence="1" type="ORF">SGM_6737</name>
</gene>
<evidence type="ECO:0000313" key="1">
    <source>
        <dbReference type="EMBL" id="EGG48936.1"/>
    </source>
</evidence>
<dbReference type="AlphaFoldDB" id="F3NC48"/>
<proteinExistence type="predicted"/>
<accession>F3NC48</accession>
<name>F3NC48_9ACTN</name>
<protein>
    <submittedName>
        <fullName evidence="1">Uncharacterized protein</fullName>
    </submittedName>
</protein>
<dbReference type="EMBL" id="AEYX01000005">
    <property type="protein sequence ID" value="EGG48936.1"/>
    <property type="molecule type" value="Genomic_DNA"/>
</dbReference>